<organism evidence="2 3">
    <name type="scientific">Sphaeroforma arctica JP610</name>
    <dbReference type="NCBI Taxonomy" id="667725"/>
    <lineage>
        <taxon>Eukaryota</taxon>
        <taxon>Ichthyosporea</taxon>
        <taxon>Ichthyophonida</taxon>
        <taxon>Sphaeroforma</taxon>
    </lineage>
</organism>
<evidence type="ECO:0000313" key="3">
    <source>
        <dbReference type="Proteomes" id="UP000054560"/>
    </source>
</evidence>
<name>A0A0L0F072_9EUKA</name>
<dbReference type="EMBL" id="KQ252414">
    <property type="protein sequence ID" value="KNC70024.1"/>
    <property type="molecule type" value="Genomic_DNA"/>
</dbReference>
<feature type="compositionally biased region" description="Basic and acidic residues" evidence="1">
    <location>
        <begin position="37"/>
        <end position="54"/>
    </location>
</feature>
<sequence length="68" mass="7409">MQDESDPDELRDTTGPALPPHLRMKRRQDALAAGPEDNSRQLKRSSEEGSRDTDVVLPIGPSLPEASA</sequence>
<dbReference type="Proteomes" id="UP000054560">
    <property type="component" value="Unassembled WGS sequence"/>
</dbReference>
<evidence type="ECO:0000256" key="1">
    <source>
        <dbReference type="SAM" id="MobiDB-lite"/>
    </source>
</evidence>
<feature type="non-terminal residue" evidence="2">
    <location>
        <position position="68"/>
    </location>
</feature>
<keyword evidence="3" id="KW-1185">Reference proteome</keyword>
<dbReference type="GeneID" id="25917959"/>
<dbReference type="AlphaFoldDB" id="A0A0L0F072"/>
<gene>
    <name evidence="2" type="ORF">SARC_17455</name>
</gene>
<reference evidence="2 3" key="1">
    <citation type="submission" date="2011-02" db="EMBL/GenBank/DDBJ databases">
        <title>The Genome Sequence of Sphaeroforma arctica JP610.</title>
        <authorList>
            <consortium name="The Broad Institute Genome Sequencing Platform"/>
            <person name="Russ C."/>
            <person name="Cuomo C."/>
            <person name="Young S.K."/>
            <person name="Zeng Q."/>
            <person name="Gargeya S."/>
            <person name="Alvarado L."/>
            <person name="Berlin A."/>
            <person name="Chapman S.B."/>
            <person name="Chen Z."/>
            <person name="Freedman E."/>
            <person name="Gellesch M."/>
            <person name="Goldberg J."/>
            <person name="Griggs A."/>
            <person name="Gujja S."/>
            <person name="Heilman E."/>
            <person name="Heiman D."/>
            <person name="Howarth C."/>
            <person name="Mehta T."/>
            <person name="Neiman D."/>
            <person name="Pearson M."/>
            <person name="Roberts A."/>
            <person name="Saif S."/>
            <person name="Shea T."/>
            <person name="Shenoy N."/>
            <person name="Sisk P."/>
            <person name="Stolte C."/>
            <person name="Sykes S."/>
            <person name="White J."/>
            <person name="Yandava C."/>
            <person name="Burger G."/>
            <person name="Gray M.W."/>
            <person name="Holland P.W.H."/>
            <person name="King N."/>
            <person name="Lang F.B.F."/>
            <person name="Roger A.J."/>
            <person name="Ruiz-Trillo I."/>
            <person name="Haas B."/>
            <person name="Nusbaum C."/>
            <person name="Birren B."/>
        </authorList>
    </citation>
    <scope>NUCLEOTIDE SEQUENCE [LARGE SCALE GENOMIC DNA]</scope>
    <source>
        <strain evidence="2 3">JP610</strain>
    </source>
</reference>
<dbReference type="RefSeq" id="XP_014143926.1">
    <property type="nucleotide sequence ID" value="XM_014288451.1"/>
</dbReference>
<proteinExistence type="predicted"/>
<accession>A0A0L0F072</accession>
<feature type="region of interest" description="Disordered" evidence="1">
    <location>
        <begin position="1"/>
        <end position="68"/>
    </location>
</feature>
<protein>
    <submittedName>
        <fullName evidence="2">Uncharacterized protein</fullName>
    </submittedName>
</protein>
<evidence type="ECO:0000313" key="2">
    <source>
        <dbReference type="EMBL" id="KNC70024.1"/>
    </source>
</evidence>